<keyword evidence="3" id="KW-0804">Transcription</keyword>
<organism evidence="5 6">
    <name type="scientific">Nonomuraea antimicrobica</name>
    <dbReference type="NCBI Taxonomy" id="561173"/>
    <lineage>
        <taxon>Bacteria</taxon>
        <taxon>Bacillati</taxon>
        <taxon>Actinomycetota</taxon>
        <taxon>Actinomycetes</taxon>
        <taxon>Streptosporangiales</taxon>
        <taxon>Streptosporangiaceae</taxon>
        <taxon>Nonomuraea</taxon>
    </lineage>
</organism>
<keyword evidence="2" id="KW-0238">DNA-binding</keyword>
<dbReference type="PANTHER" id="PTHR33204">
    <property type="entry name" value="TRANSCRIPTIONAL REGULATOR, MARR FAMILY"/>
    <property type="match status" value="1"/>
</dbReference>
<evidence type="ECO:0000256" key="1">
    <source>
        <dbReference type="ARBA" id="ARBA00023015"/>
    </source>
</evidence>
<dbReference type="EMBL" id="BAAAZP010000017">
    <property type="protein sequence ID" value="GAA3651204.1"/>
    <property type="molecule type" value="Genomic_DNA"/>
</dbReference>
<dbReference type="Gene3D" id="1.10.10.10">
    <property type="entry name" value="Winged helix-like DNA-binding domain superfamily/Winged helix DNA-binding domain"/>
    <property type="match status" value="1"/>
</dbReference>
<evidence type="ECO:0000256" key="2">
    <source>
        <dbReference type="ARBA" id="ARBA00023125"/>
    </source>
</evidence>
<dbReference type="PROSITE" id="PS51118">
    <property type="entry name" value="HTH_HXLR"/>
    <property type="match status" value="1"/>
</dbReference>
<dbReference type="Proteomes" id="UP001500902">
    <property type="component" value="Unassembled WGS sequence"/>
</dbReference>
<accession>A0ABP7B8D9</accession>
<feature type="domain" description="HTH hxlR-type" evidence="4">
    <location>
        <begin position="42"/>
        <end position="140"/>
    </location>
</feature>
<name>A0ABP7B8D9_9ACTN</name>
<gene>
    <name evidence="5" type="ORF">GCM10022224_012620</name>
</gene>
<keyword evidence="6" id="KW-1185">Reference proteome</keyword>
<evidence type="ECO:0000259" key="4">
    <source>
        <dbReference type="PROSITE" id="PS51118"/>
    </source>
</evidence>
<comment type="caution">
    <text evidence="5">The sequence shown here is derived from an EMBL/GenBank/DDBJ whole genome shotgun (WGS) entry which is preliminary data.</text>
</comment>
<reference evidence="6" key="1">
    <citation type="journal article" date="2019" name="Int. J. Syst. Evol. Microbiol.">
        <title>The Global Catalogue of Microorganisms (GCM) 10K type strain sequencing project: providing services to taxonomists for standard genome sequencing and annotation.</title>
        <authorList>
            <consortium name="The Broad Institute Genomics Platform"/>
            <consortium name="The Broad Institute Genome Sequencing Center for Infectious Disease"/>
            <person name="Wu L."/>
            <person name="Ma J."/>
        </authorList>
    </citation>
    <scope>NUCLEOTIDE SEQUENCE [LARGE SCALE GENOMIC DNA]</scope>
    <source>
        <strain evidence="6">JCM 16904</strain>
    </source>
</reference>
<dbReference type="InterPro" id="IPR036388">
    <property type="entry name" value="WH-like_DNA-bd_sf"/>
</dbReference>
<evidence type="ECO:0000256" key="3">
    <source>
        <dbReference type="ARBA" id="ARBA00023163"/>
    </source>
</evidence>
<dbReference type="Pfam" id="PF01638">
    <property type="entry name" value="HxlR"/>
    <property type="match status" value="1"/>
</dbReference>
<dbReference type="InterPro" id="IPR036390">
    <property type="entry name" value="WH_DNA-bd_sf"/>
</dbReference>
<evidence type="ECO:0000313" key="6">
    <source>
        <dbReference type="Proteomes" id="UP001500902"/>
    </source>
</evidence>
<keyword evidence="1" id="KW-0805">Transcription regulation</keyword>
<proteinExistence type="predicted"/>
<dbReference type="InterPro" id="IPR002577">
    <property type="entry name" value="HTH_HxlR"/>
</dbReference>
<dbReference type="SUPFAM" id="SSF46785">
    <property type="entry name" value="Winged helix' DNA-binding domain"/>
    <property type="match status" value="1"/>
</dbReference>
<dbReference type="PANTHER" id="PTHR33204:SF39">
    <property type="entry name" value="TRANSCRIPTIONAL REGULATORY PROTEIN"/>
    <property type="match status" value="1"/>
</dbReference>
<sequence>MTGTPVTTQTVEAGTSLSATIVTYDDGMADSAPLDPDMFTGCPPVAAPIRIGDKWTAKIIRCLESGPRRFTELQTPLRGITPKVLTASLRAMERDGLLTRTAYDEIPPRVVYELTDLGRSLLEPMNAGCEWSRRHLDALMRARDSWSAAVP</sequence>
<protein>
    <submittedName>
        <fullName evidence="5">Helix-turn-helix domain-containing protein</fullName>
    </submittedName>
</protein>
<evidence type="ECO:0000313" key="5">
    <source>
        <dbReference type="EMBL" id="GAA3651204.1"/>
    </source>
</evidence>